<evidence type="ECO:0000256" key="2">
    <source>
        <dbReference type="SAM" id="MobiDB-lite"/>
    </source>
</evidence>
<dbReference type="InterPro" id="IPR001790">
    <property type="entry name" value="Ribosomal_uL10"/>
</dbReference>
<accession>A0A9N8UYK8</accession>
<proteinExistence type="inferred from homology"/>
<dbReference type="GO" id="GO:0042273">
    <property type="term" value="P:ribosomal large subunit biogenesis"/>
    <property type="evidence" value="ECO:0007669"/>
    <property type="project" value="TreeGrafter"/>
</dbReference>
<evidence type="ECO:0000313" key="4">
    <source>
        <dbReference type="EMBL" id="CAG8434684.1"/>
    </source>
</evidence>
<comment type="similarity">
    <text evidence="1">Belongs to the universal ribosomal protein uL10 family.</text>
</comment>
<feature type="compositionally biased region" description="Basic and acidic residues" evidence="2">
    <location>
        <begin position="1"/>
        <end position="19"/>
    </location>
</feature>
<dbReference type="GO" id="GO:0005730">
    <property type="term" value="C:nucleolus"/>
    <property type="evidence" value="ECO:0007669"/>
    <property type="project" value="TreeGrafter"/>
</dbReference>
<dbReference type="Pfam" id="PF17777">
    <property type="entry name" value="RL10P_insert"/>
    <property type="match status" value="1"/>
</dbReference>
<evidence type="ECO:0000256" key="1">
    <source>
        <dbReference type="ARBA" id="ARBA00008889"/>
    </source>
</evidence>
<dbReference type="FunFam" id="3.90.105.20:FF:000003">
    <property type="entry name" value="Ribosome assembly factor mrt4"/>
    <property type="match status" value="1"/>
</dbReference>
<dbReference type="InterPro" id="IPR043141">
    <property type="entry name" value="Ribosomal_uL10-like_sf"/>
</dbReference>
<evidence type="ECO:0000259" key="3">
    <source>
        <dbReference type="Pfam" id="PF17777"/>
    </source>
</evidence>
<dbReference type="GO" id="GO:0003723">
    <property type="term" value="F:RNA binding"/>
    <property type="evidence" value="ECO:0007669"/>
    <property type="project" value="TreeGrafter"/>
</dbReference>
<dbReference type="Gene3D" id="3.30.70.1730">
    <property type="match status" value="1"/>
</dbReference>
<dbReference type="GO" id="GO:0000956">
    <property type="term" value="P:nuclear-transcribed mRNA catabolic process"/>
    <property type="evidence" value="ECO:0007669"/>
    <property type="project" value="TreeGrafter"/>
</dbReference>
<comment type="caution">
    <text evidence="4">The sequence shown here is derived from an EMBL/GenBank/DDBJ whole genome shotgun (WGS) entry which is preliminary data.</text>
</comment>
<dbReference type="EMBL" id="CAJVPL010000019">
    <property type="protein sequence ID" value="CAG8434684.1"/>
    <property type="molecule type" value="Genomic_DNA"/>
</dbReference>
<dbReference type="PANTHER" id="PTHR45841">
    <property type="entry name" value="MRNA TURNOVER PROTEIN 4 MRTO4"/>
    <property type="match status" value="1"/>
</dbReference>
<dbReference type="Gene3D" id="3.90.105.20">
    <property type="match status" value="1"/>
</dbReference>
<evidence type="ECO:0000313" key="5">
    <source>
        <dbReference type="Proteomes" id="UP000789831"/>
    </source>
</evidence>
<dbReference type="PANTHER" id="PTHR45841:SF1">
    <property type="entry name" value="MRNA TURNOVER PROTEIN 4 HOMOLOG"/>
    <property type="match status" value="1"/>
</dbReference>
<sequence length="228" mass="25618">MVLSSRKEMRRQRQQESRQRSHLIKAGRIKQIQVFLDKCNYVWLFKLPIARTSCIKSVRQDLVGSRIVIGSNRLTAIALGKDAASEYKKNLHLISMRLVGNVCLLFTNLPLSSVKKYAEEKQVLLYARPGNIATRDVKIPAGPITRGDPPAESPFIMESSFKKLGLPVQCLGGNLFLEKEHTVCLSGQALSVDQANLLKLLQIRLNTFKLDLVCVWNDNKVTEASDVE</sequence>
<dbReference type="GO" id="GO:0030687">
    <property type="term" value="C:preribosome, large subunit precursor"/>
    <property type="evidence" value="ECO:0007669"/>
    <property type="project" value="TreeGrafter"/>
</dbReference>
<reference evidence="4" key="1">
    <citation type="submission" date="2021-06" db="EMBL/GenBank/DDBJ databases">
        <authorList>
            <person name="Kallberg Y."/>
            <person name="Tangrot J."/>
            <person name="Rosling A."/>
        </authorList>
    </citation>
    <scope>NUCLEOTIDE SEQUENCE</scope>
    <source>
        <strain evidence="4">MT106</strain>
    </source>
</reference>
<feature type="domain" description="Large ribosomal subunit protein uL10-like insertion" evidence="3">
    <location>
        <begin position="127"/>
        <end position="203"/>
    </location>
</feature>
<dbReference type="OrthoDB" id="10262308at2759"/>
<protein>
    <submittedName>
        <fullName evidence="4">12382_t:CDS:1</fullName>
    </submittedName>
</protein>
<dbReference type="InterPro" id="IPR043164">
    <property type="entry name" value="Ribosomal_uL10-like_insert_sf"/>
</dbReference>
<feature type="region of interest" description="Disordered" evidence="2">
    <location>
        <begin position="1"/>
        <end position="20"/>
    </location>
</feature>
<dbReference type="Proteomes" id="UP000789831">
    <property type="component" value="Unassembled WGS sequence"/>
</dbReference>
<organism evidence="4 5">
    <name type="scientific">Ambispora gerdemannii</name>
    <dbReference type="NCBI Taxonomy" id="144530"/>
    <lineage>
        <taxon>Eukaryota</taxon>
        <taxon>Fungi</taxon>
        <taxon>Fungi incertae sedis</taxon>
        <taxon>Mucoromycota</taxon>
        <taxon>Glomeromycotina</taxon>
        <taxon>Glomeromycetes</taxon>
        <taxon>Archaeosporales</taxon>
        <taxon>Ambisporaceae</taxon>
        <taxon>Ambispora</taxon>
    </lineage>
</organism>
<dbReference type="InterPro" id="IPR051742">
    <property type="entry name" value="Ribosome_Assembly_uL10"/>
</dbReference>
<dbReference type="Pfam" id="PF00466">
    <property type="entry name" value="Ribosomal_L10"/>
    <property type="match status" value="1"/>
</dbReference>
<dbReference type="InterPro" id="IPR040637">
    <property type="entry name" value="Ribosomal_uL10-like_insert"/>
</dbReference>
<keyword evidence="5" id="KW-1185">Reference proteome</keyword>
<name>A0A9N8UYK8_9GLOM</name>
<gene>
    <name evidence="4" type="ORF">AGERDE_LOCUS397</name>
</gene>
<dbReference type="AlphaFoldDB" id="A0A9N8UYK8"/>
<dbReference type="GO" id="GO:0006364">
    <property type="term" value="P:rRNA processing"/>
    <property type="evidence" value="ECO:0007669"/>
    <property type="project" value="TreeGrafter"/>
</dbReference>